<dbReference type="EMBL" id="DTAK01000005">
    <property type="protein sequence ID" value="HGU58748.1"/>
    <property type="molecule type" value="Genomic_DNA"/>
</dbReference>
<keyword evidence="3 6" id="KW-0808">Transferase</keyword>
<dbReference type="InterPro" id="IPR000092">
    <property type="entry name" value="Polyprenyl_synt"/>
</dbReference>
<comment type="cofactor">
    <cofactor evidence="1">
        <name>Mg(2+)</name>
        <dbReference type="ChEBI" id="CHEBI:18420"/>
    </cofactor>
</comment>
<comment type="caution">
    <text evidence="7">The sequence shown here is derived from an EMBL/GenBank/DDBJ whole genome shotgun (WGS) entry which is preliminary data.</text>
</comment>
<evidence type="ECO:0000313" key="9">
    <source>
        <dbReference type="EMBL" id="HHF48641.1"/>
    </source>
</evidence>
<evidence type="ECO:0000256" key="4">
    <source>
        <dbReference type="ARBA" id="ARBA00022723"/>
    </source>
</evidence>
<name>A0A7C3UKP0_9EURY</name>
<gene>
    <name evidence="9" type="ORF">ENL48_05765</name>
    <name evidence="8" type="ORF">ENT89_00745</name>
    <name evidence="7" type="ORF">ENX77_04750</name>
</gene>
<dbReference type="SFLD" id="SFLDG01017">
    <property type="entry name" value="Polyprenyl_Transferase_Like"/>
    <property type="match status" value="1"/>
</dbReference>
<evidence type="ECO:0000313" key="7">
    <source>
        <dbReference type="EMBL" id="HGE66413.1"/>
    </source>
</evidence>
<dbReference type="Pfam" id="PF00348">
    <property type="entry name" value="polyprenyl_synt"/>
    <property type="match status" value="1"/>
</dbReference>
<dbReference type="InterPro" id="IPR033749">
    <property type="entry name" value="Polyprenyl_synt_CS"/>
</dbReference>
<dbReference type="GO" id="GO:0008299">
    <property type="term" value="P:isoprenoid biosynthetic process"/>
    <property type="evidence" value="ECO:0007669"/>
    <property type="project" value="InterPro"/>
</dbReference>
<accession>A0A7C3UKP0</accession>
<sequence length="319" mass="36128">MIADVIREKAEIINREINKYLPIKEPKGLYYAARHYIKAGGKRLRPVISLLSAEALGKDYRKIIPAAIAIETVHNFTLIHDDIMDEDEMRRGVKTVHTLFGVPTAIIAGDTLFSEAFDILTMCDAEPKNIIRAVKKLSRVCVEICEGQYMDISFEGSLDVTEEEYIEMVKKKTGVLIGLSASIPAILFGEEKRIEEALWNYGVLAGIGFQIQDDILDIVEKDKIGKDWCSDIKEGKMTLIVIKAFEMGIKLESFGKENASKDELERDVKRLIDCGAIDYARKKAREFVDLAKKNLDVLEDSEAKRNLMEIADFLIEREY</sequence>
<dbReference type="CDD" id="cd00685">
    <property type="entry name" value="Trans_IPPS_HT"/>
    <property type="match status" value="1"/>
</dbReference>
<dbReference type="InterPro" id="IPR008949">
    <property type="entry name" value="Isoprenoid_synthase_dom_sf"/>
</dbReference>
<dbReference type="PANTHER" id="PTHR12001">
    <property type="entry name" value="GERANYLGERANYL PYROPHOSPHATE SYNTHASE"/>
    <property type="match status" value="1"/>
</dbReference>
<dbReference type="GO" id="GO:0004659">
    <property type="term" value="F:prenyltransferase activity"/>
    <property type="evidence" value="ECO:0007669"/>
    <property type="project" value="InterPro"/>
</dbReference>
<evidence type="ECO:0000256" key="2">
    <source>
        <dbReference type="ARBA" id="ARBA00006706"/>
    </source>
</evidence>
<evidence type="ECO:0000313" key="8">
    <source>
        <dbReference type="EMBL" id="HGU58748.1"/>
    </source>
</evidence>
<comment type="similarity">
    <text evidence="2 6">Belongs to the FPP/GGPP synthase family.</text>
</comment>
<evidence type="ECO:0000256" key="1">
    <source>
        <dbReference type="ARBA" id="ARBA00001946"/>
    </source>
</evidence>
<dbReference type="Gene3D" id="1.10.600.10">
    <property type="entry name" value="Farnesyl Diphosphate Synthase"/>
    <property type="match status" value="1"/>
</dbReference>
<organism evidence="7">
    <name type="scientific">Geoglobus ahangari</name>
    <dbReference type="NCBI Taxonomy" id="113653"/>
    <lineage>
        <taxon>Archaea</taxon>
        <taxon>Methanobacteriati</taxon>
        <taxon>Methanobacteriota</taxon>
        <taxon>Archaeoglobi</taxon>
        <taxon>Archaeoglobales</taxon>
        <taxon>Archaeoglobaceae</taxon>
        <taxon>Geoglobus</taxon>
    </lineage>
</organism>
<dbReference type="PANTHER" id="PTHR12001:SF85">
    <property type="entry name" value="SHORT CHAIN ISOPRENYL DIPHOSPHATE SYNTHASE"/>
    <property type="match status" value="1"/>
</dbReference>
<protein>
    <submittedName>
        <fullName evidence="7">Polyprenyl synthetase family protein</fullName>
    </submittedName>
</protein>
<evidence type="ECO:0000256" key="5">
    <source>
        <dbReference type="ARBA" id="ARBA00022842"/>
    </source>
</evidence>
<evidence type="ECO:0000256" key="3">
    <source>
        <dbReference type="ARBA" id="ARBA00022679"/>
    </source>
</evidence>
<dbReference type="SUPFAM" id="SSF48576">
    <property type="entry name" value="Terpenoid synthases"/>
    <property type="match status" value="1"/>
</dbReference>
<dbReference type="EMBL" id="DTPI01000029">
    <property type="protein sequence ID" value="HGE66413.1"/>
    <property type="molecule type" value="Genomic_DNA"/>
</dbReference>
<keyword evidence="5" id="KW-0460">Magnesium</keyword>
<reference evidence="7" key="1">
    <citation type="journal article" date="2020" name="mSystems">
        <title>Genome- and Community-Level Interaction Insights into Carbon Utilization and Element Cycling Functions of Hydrothermarchaeota in Hydrothermal Sediment.</title>
        <authorList>
            <person name="Zhou Z."/>
            <person name="Liu Y."/>
            <person name="Xu W."/>
            <person name="Pan J."/>
            <person name="Luo Z.H."/>
            <person name="Li M."/>
        </authorList>
    </citation>
    <scope>NUCLEOTIDE SEQUENCE [LARGE SCALE GENOMIC DNA]</scope>
    <source>
        <strain evidence="9">SpSt-10</strain>
        <strain evidence="8">SpSt-62</strain>
        <strain evidence="7">SpSt-97</strain>
    </source>
</reference>
<dbReference type="AlphaFoldDB" id="A0A7C3UKP0"/>
<dbReference type="GO" id="GO:0046872">
    <property type="term" value="F:metal ion binding"/>
    <property type="evidence" value="ECO:0007669"/>
    <property type="project" value="UniProtKB-KW"/>
</dbReference>
<evidence type="ECO:0000256" key="6">
    <source>
        <dbReference type="RuleBase" id="RU004466"/>
    </source>
</evidence>
<keyword evidence="4" id="KW-0479">Metal-binding</keyword>
<dbReference type="PROSITE" id="PS00723">
    <property type="entry name" value="POLYPRENYL_SYNTHASE_1"/>
    <property type="match status" value="1"/>
</dbReference>
<dbReference type="EMBL" id="DRUC01000089">
    <property type="protein sequence ID" value="HHF48641.1"/>
    <property type="molecule type" value="Genomic_DNA"/>
</dbReference>
<proteinExistence type="inferred from homology"/>
<dbReference type="SFLD" id="SFLDS00005">
    <property type="entry name" value="Isoprenoid_Synthase_Type_I"/>
    <property type="match status" value="1"/>
</dbReference>